<accession>A0A0L0DEY4</accession>
<feature type="compositionally biased region" description="Low complexity" evidence="2">
    <location>
        <begin position="479"/>
        <end position="496"/>
    </location>
</feature>
<protein>
    <recommendedName>
        <fullName evidence="3">Bud22 domain-containing protein</fullName>
    </recommendedName>
</protein>
<reference evidence="4 5" key="1">
    <citation type="submission" date="2010-05" db="EMBL/GenBank/DDBJ databases">
        <title>The Genome Sequence of Thecamonas trahens ATCC 50062.</title>
        <authorList>
            <consortium name="The Broad Institute Genome Sequencing Platform"/>
            <person name="Russ C."/>
            <person name="Cuomo C."/>
            <person name="Shea T."/>
            <person name="Young S.K."/>
            <person name="Zeng Q."/>
            <person name="Koehrsen M."/>
            <person name="Haas B."/>
            <person name="Borodovsky M."/>
            <person name="Guigo R."/>
            <person name="Alvarado L."/>
            <person name="Berlin A."/>
            <person name="Bochicchio J."/>
            <person name="Borenstein D."/>
            <person name="Chapman S."/>
            <person name="Chen Z."/>
            <person name="Freedman E."/>
            <person name="Gellesch M."/>
            <person name="Goldberg J."/>
            <person name="Griggs A."/>
            <person name="Gujja S."/>
            <person name="Heilman E."/>
            <person name="Heiman D."/>
            <person name="Hepburn T."/>
            <person name="Howarth C."/>
            <person name="Jen D."/>
            <person name="Larson L."/>
            <person name="Mehta T."/>
            <person name="Park D."/>
            <person name="Pearson M."/>
            <person name="Roberts A."/>
            <person name="Saif S."/>
            <person name="Shenoy N."/>
            <person name="Sisk P."/>
            <person name="Stolte C."/>
            <person name="Sykes S."/>
            <person name="Thomson T."/>
            <person name="Walk T."/>
            <person name="White J."/>
            <person name="Yandava C."/>
            <person name="Burger G."/>
            <person name="Gray M.W."/>
            <person name="Holland P.W.H."/>
            <person name="King N."/>
            <person name="Lang F.B.F."/>
            <person name="Roger A.J."/>
            <person name="Ruiz-Trillo I."/>
            <person name="Lander E."/>
            <person name="Nusbaum C."/>
        </authorList>
    </citation>
    <scope>NUCLEOTIDE SEQUENCE [LARGE SCALE GENOMIC DNA]</scope>
    <source>
        <strain evidence="4 5">ATCC 50062</strain>
    </source>
</reference>
<dbReference type="Pfam" id="PF09073">
    <property type="entry name" value="BUD22"/>
    <property type="match status" value="1"/>
</dbReference>
<proteinExistence type="predicted"/>
<evidence type="ECO:0000259" key="3">
    <source>
        <dbReference type="Pfam" id="PF09073"/>
    </source>
</evidence>
<feature type="coiled-coil region" evidence="1">
    <location>
        <begin position="222"/>
        <end position="255"/>
    </location>
</feature>
<evidence type="ECO:0000256" key="1">
    <source>
        <dbReference type="SAM" id="Coils"/>
    </source>
</evidence>
<feature type="region of interest" description="Disordered" evidence="2">
    <location>
        <begin position="33"/>
        <end position="170"/>
    </location>
</feature>
<dbReference type="EMBL" id="GL349435">
    <property type="protein sequence ID" value="KNC50701.1"/>
    <property type="molecule type" value="Genomic_DNA"/>
</dbReference>
<gene>
    <name evidence="4" type="ORF">AMSG_00860</name>
</gene>
<feature type="region of interest" description="Disordered" evidence="2">
    <location>
        <begin position="401"/>
        <end position="537"/>
    </location>
</feature>
<feature type="compositionally biased region" description="Acidic residues" evidence="2">
    <location>
        <begin position="71"/>
        <end position="84"/>
    </location>
</feature>
<organism evidence="4 5">
    <name type="scientific">Thecamonas trahens ATCC 50062</name>
    <dbReference type="NCBI Taxonomy" id="461836"/>
    <lineage>
        <taxon>Eukaryota</taxon>
        <taxon>Apusozoa</taxon>
        <taxon>Apusomonadida</taxon>
        <taxon>Apusomonadidae</taxon>
        <taxon>Thecamonas</taxon>
    </lineage>
</organism>
<evidence type="ECO:0000256" key="2">
    <source>
        <dbReference type="SAM" id="MobiDB-lite"/>
    </source>
</evidence>
<dbReference type="AlphaFoldDB" id="A0A0L0DEY4"/>
<dbReference type="RefSeq" id="XP_013762578.1">
    <property type="nucleotide sequence ID" value="XM_013907124.1"/>
</dbReference>
<name>A0A0L0DEY4_THETB</name>
<evidence type="ECO:0000313" key="5">
    <source>
        <dbReference type="Proteomes" id="UP000054408"/>
    </source>
</evidence>
<feature type="region of interest" description="Disordered" evidence="2">
    <location>
        <begin position="366"/>
        <end position="388"/>
    </location>
</feature>
<feature type="compositionally biased region" description="Basic and acidic residues" evidence="2">
    <location>
        <begin position="437"/>
        <end position="465"/>
    </location>
</feature>
<feature type="compositionally biased region" description="Low complexity" evidence="2">
    <location>
        <begin position="85"/>
        <end position="134"/>
    </location>
</feature>
<sequence length="537" mass="57614">MSASIKNLAWEISKLEAACGYYVSIRKARLLKKTRKVRRERTEALAPLWEEKQRQKRAQAEQAAAQRGSEDGSEDGESETETESGSEAKPAAPKAASASGSDTGSDTGSGSGSASNSQSGSSSSGSSSSSSSSGSGSGAGTGPLAGKKTGGDGDGSGSGSESSGSKETRRALLLAEAKRVREEYYANRKKLAELRRIRAAQRAFTGLTRLWAGIKSGMSKAKVKLIRKIKKLRKEKAAATELAKQEARLEALKAASTGSVFQAWTRREKLKKLLSAKLTWYPRPHGANVTRDAKKFVGTIIDVVAGEVNKVARNHGYAIDSAPQAPATILELVASRPEAANAKAELIGLLDEEYAQVVHASSGGKVVVDEPAEAERRPPPVPVFDDGEPIDDGLFVASLAAAAGPPQSKRKRTHTAESSEPGAEPPAKKKRKKNRMGQRDRQRMAEARFGENAKHVQRQAEEYERRQRKFQRRAEAAQRAELAAQAKAKAQAQAKPAKPPKKLHPSWEAKKARKAAVTHIDTAPANPKVVKFDDDDE</sequence>
<keyword evidence="1" id="KW-0175">Coiled coil</keyword>
<evidence type="ECO:0000313" key="4">
    <source>
        <dbReference type="EMBL" id="KNC50701.1"/>
    </source>
</evidence>
<dbReference type="GeneID" id="25560639"/>
<dbReference type="Proteomes" id="UP000054408">
    <property type="component" value="Unassembled WGS sequence"/>
</dbReference>
<feature type="domain" description="Bud22" evidence="3">
    <location>
        <begin position="425"/>
        <end position="532"/>
    </location>
</feature>
<keyword evidence="5" id="KW-1185">Reference proteome</keyword>
<dbReference type="InterPro" id="IPR015158">
    <property type="entry name" value="Bud22_dom"/>
</dbReference>